<evidence type="ECO:0000313" key="2">
    <source>
        <dbReference type="Proteomes" id="UP001056120"/>
    </source>
</evidence>
<dbReference type="Proteomes" id="UP001056120">
    <property type="component" value="Linkage Group LG15"/>
</dbReference>
<organism evidence="1 2">
    <name type="scientific">Smallanthus sonchifolius</name>
    <dbReference type="NCBI Taxonomy" id="185202"/>
    <lineage>
        <taxon>Eukaryota</taxon>
        <taxon>Viridiplantae</taxon>
        <taxon>Streptophyta</taxon>
        <taxon>Embryophyta</taxon>
        <taxon>Tracheophyta</taxon>
        <taxon>Spermatophyta</taxon>
        <taxon>Magnoliopsida</taxon>
        <taxon>eudicotyledons</taxon>
        <taxon>Gunneridae</taxon>
        <taxon>Pentapetalae</taxon>
        <taxon>asterids</taxon>
        <taxon>campanulids</taxon>
        <taxon>Asterales</taxon>
        <taxon>Asteraceae</taxon>
        <taxon>Asteroideae</taxon>
        <taxon>Heliantheae alliance</taxon>
        <taxon>Millerieae</taxon>
        <taxon>Smallanthus</taxon>
    </lineage>
</organism>
<comment type="caution">
    <text evidence="1">The sequence shown here is derived from an EMBL/GenBank/DDBJ whole genome shotgun (WGS) entry which is preliminary data.</text>
</comment>
<proteinExistence type="predicted"/>
<name>A0ACB9FYD3_9ASTR</name>
<accession>A0ACB9FYD3</accession>
<reference evidence="1 2" key="2">
    <citation type="journal article" date="2022" name="Mol. Ecol. Resour.">
        <title>The genomes of chicory, endive, great burdock and yacon provide insights into Asteraceae paleo-polyploidization history and plant inulin production.</title>
        <authorList>
            <person name="Fan W."/>
            <person name="Wang S."/>
            <person name="Wang H."/>
            <person name="Wang A."/>
            <person name="Jiang F."/>
            <person name="Liu H."/>
            <person name="Zhao H."/>
            <person name="Xu D."/>
            <person name="Zhang Y."/>
        </authorList>
    </citation>
    <scope>NUCLEOTIDE SEQUENCE [LARGE SCALE GENOMIC DNA]</scope>
    <source>
        <strain evidence="2">cv. Yunnan</strain>
        <tissue evidence="1">Leaves</tissue>
    </source>
</reference>
<reference evidence="2" key="1">
    <citation type="journal article" date="2022" name="Mol. Ecol. Resour.">
        <title>The genomes of chicory, endive, great burdock and yacon provide insights into Asteraceae palaeo-polyploidization history and plant inulin production.</title>
        <authorList>
            <person name="Fan W."/>
            <person name="Wang S."/>
            <person name="Wang H."/>
            <person name="Wang A."/>
            <person name="Jiang F."/>
            <person name="Liu H."/>
            <person name="Zhao H."/>
            <person name="Xu D."/>
            <person name="Zhang Y."/>
        </authorList>
    </citation>
    <scope>NUCLEOTIDE SEQUENCE [LARGE SCALE GENOMIC DNA]</scope>
    <source>
        <strain evidence="2">cv. Yunnan</strain>
    </source>
</reference>
<dbReference type="EMBL" id="CM042032">
    <property type="protein sequence ID" value="KAI3775818.1"/>
    <property type="molecule type" value="Genomic_DNA"/>
</dbReference>
<protein>
    <submittedName>
        <fullName evidence="1">Uncharacterized protein</fullName>
    </submittedName>
</protein>
<sequence>MGKKFLFSNTIKEAFKHLINLLQNRPTELISKSLDEKPRGGNKGGSKEQLEVTLDKFYFRDYSGKISWLQVCFGTFYLLRELCVLQIAHLFLIQCCPPIISIICARCEEIKLFDF</sequence>
<gene>
    <name evidence="1" type="ORF">L1987_45572</name>
</gene>
<evidence type="ECO:0000313" key="1">
    <source>
        <dbReference type="EMBL" id="KAI3775818.1"/>
    </source>
</evidence>
<keyword evidence="2" id="KW-1185">Reference proteome</keyword>